<evidence type="ECO:0000256" key="5">
    <source>
        <dbReference type="SAM" id="MobiDB-lite"/>
    </source>
</evidence>
<feature type="region of interest" description="Disordered" evidence="5">
    <location>
        <begin position="551"/>
        <end position="603"/>
    </location>
</feature>
<proteinExistence type="predicted"/>
<feature type="compositionally biased region" description="Polar residues" evidence="5">
    <location>
        <begin position="583"/>
        <end position="597"/>
    </location>
</feature>
<evidence type="ECO:0000256" key="1">
    <source>
        <dbReference type="ARBA" id="ARBA00022723"/>
    </source>
</evidence>
<feature type="compositionally biased region" description="Basic and acidic residues" evidence="5">
    <location>
        <begin position="640"/>
        <end position="655"/>
    </location>
</feature>
<gene>
    <name evidence="7" type="ORF">FN846DRAFT_995319</name>
</gene>
<dbReference type="InterPro" id="IPR019786">
    <property type="entry name" value="Zinc_finger_PHD-type_CS"/>
</dbReference>
<keyword evidence="8" id="KW-1185">Reference proteome</keyword>
<evidence type="ECO:0000256" key="3">
    <source>
        <dbReference type="ARBA" id="ARBA00022833"/>
    </source>
</evidence>
<sequence>MAHWNVHWAIIKTQLAKPNRVNSATSGIPQGLSGQSAFCSSSEEPNDGVSEKLAAHHLKSNTSDLESNHSNNRNTHPAEIRDVLGRGSQGLTQSYGRHADKATTSKHPETPPRQSALDVDMEGNAIRGEITAPPTPSHNPISSAERIEGGMESDHFQYSFVDPFSNGISAEKRSTCVVCKRSEGFATGKLIRCGECYRHYHKLCHNPKILARDLARSWDCRKCNPKASGGIINTANGSLSAAASHHSLGTSESPILINDSPPGFQKRQTMDYLKTASNPPSRHAEDNRTEANPAHTIDLTADDDEPTPRASSRGSSSSMSQRFVAVVISTPASSTRSSPSVEIPAGKQSPQPFVTVKDPPDTVSATSAPVDHETPKEAGTVLLSSFEPGVIRQSDVLSASAPHVEEAGLSHPKENGNLQEEVDHSLSEAPMSIDSSQPPSPGLEAAAHQNKPKPTIQEQTSSRHSSPPYSPPPAFPDEIVEQHSLPATIENLPAATPEAAPFPRPLEASLSPFSLGDTQEFDHLITRMPSPIKHKSERDSGVTSIPSRYKQRLQHAGNTVERVSRDVATSNNEGASATKGILSKNNIVPANTPNNDEPPTKRVRTKAEIVAEKYGMLVRRPAQSKHEGPKLGERFLVPTPEKDKAPGVRLGKKDNPLVIPQKLAESATPSKASQGEHGFSSKQLKVSTAKSSVDSSSRHQSTEAAKPFNPMTARKTAPSRPPAPTPPPRNHGPVLKQGGTRFRAPKYLDPGSEESGNEVDVLEKKLKTQKECTMRHSRRAMALKEELTHKSEENQKLKEELKRLKEHLRLLGHGKDADLPAAATPSISPHQKHLSEPSAENPSPRPMLNKEIFAGCNFSHRSSYAPPPPAPSPPSPESAPGYYPREQGWQKEKYNPLDMARITKLHLYRERVPSRPRVMGFSAMVGRPEPTDPGDGFDQADHRILKQEPISFADYMGIPVDAIPSVKDGSLGYKCGTLVSFSSVGIFGTEANGNAPFLKVRGPGDLRSDIC</sequence>
<dbReference type="Proteomes" id="UP000326924">
    <property type="component" value="Unassembled WGS sequence"/>
</dbReference>
<feature type="compositionally biased region" description="Polar residues" evidence="5">
    <location>
        <begin position="61"/>
        <end position="75"/>
    </location>
</feature>
<organism evidence="7 8">
    <name type="scientific">Sphaerosporella brunnea</name>
    <dbReference type="NCBI Taxonomy" id="1250544"/>
    <lineage>
        <taxon>Eukaryota</taxon>
        <taxon>Fungi</taxon>
        <taxon>Dikarya</taxon>
        <taxon>Ascomycota</taxon>
        <taxon>Pezizomycotina</taxon>
        <taxon>Pezizomycetes</taxon>
        <taxon>Pezizales</taxon>
        <taxon>Pyronemataceae</taxon>
        <taxon>Sphaerosporella</taxon>
    </lineage>
</organism>
<dbReference type="InterPro" id="IPR019787">
    <property type="entry name" value="Znf_PHD-finger"/>
</dbReference>
<dbReference type="EMBL" id="VXIS01000024">
    <property type="protein sequence ID" value="KAA8912502.1"/>
    <property type="molecule type" value="Genomic_DNA"/>
</dbReference>
<feature type="domain" description="PHD-type" evidence="6">
    <location>
        <begin position="173"/>
        <end position="226"/>
    </location>
</feature>
<evidence type="ECO:0000313" key="7">
    <source>
        <dbReference type="EMBL" id="KAA8912502.1"/>
    </source>
</evidence>
<evidence type="ECO:0000256" key="2">
    <source>
        <dbReference type="ARBA" id="ARBA00022771"/>
    </source>
</evidence>
<dbReference type="InParanoid" id="A0A5J5F6M6"/>
<feature type="compositionally biased region" description="Polar residues" evidence="5">
    <location>
        <begin position="22"/>
        <end position="43"/>
    </location>
</feature>
<feature type="compositionally biased region" description="Pro residues" evidence="5">
    <location>
        <begin position="719"/>
        <end position="730"/>
    </location>
</feature>
<feature type="region of interest" description="Disordered" evidence="5">
    <location>
        <begin position="274"/>
        <end position="376"/>
    </location>
</feature>
<dbReference type="SMART" id="SM00249">
    <property type="entry name" value="PHD"/>
    <property type="match status" value="1"/>
</dbReference>
<reference evidence="7 8" key="1">
    <citation type="submission" date="2019-09" db="EMBL/GenBank/DDBJ databases">
        <title>Draft genome of the ectomycorrhizal ascomycete Sphaerosporella brunnea.</title>
        <authorList>
            <consortium name="DOE Joint Genome Institute"/>
            <person name="Benucci G.M."/>
            <person name="Marozzi G."/>
            <person name="Antonielli L."/>
            <person name="Sanchez S."/>
            <person name="Marco P."/>
            <person name="Wang X."/>
            <person name="Falini L.B."/>
            <person name="Barry K."/>
            <person name="Haridas S."/>
            <person name="Lipzen A."/>
            <person name="Labutti K."/>
            <person name="Grigoriev I.V."/>
            <person name="Murat C."/>
            <person name="Martin F."/>
            <person name="Albertini E."/>
            <person name="Donnini D."/>
            <person name="Bonito G."/>
        </authorList>
    </citation>
    <scope>NUCLEOTIDE SEQUENCE [LARGE SCALE GENOMIC DNA]</scope>
    <source>
        <strain evidence="7 8">Sb_GMNB300</strain>
    </source>
</reference>
<dbReference type="PROSITE" id="PS01359">
    <property type="entry name" value="ZF_PHD_1"/>
    <property type="match status" value="1"/>
</dbReference>
<comment type="caution">
    <text evidence="7">The sequence shown here is derived from an EMBL/GenBank/DDBJ whole genome shotgun (WGS) entry which is preliminary data.</text>
</comment>
<dbReference type="AlphaFoldDB" id="A0A5J5F6M6"/>
<keyword evidence="2 4" id="KW-0863">Zinc-finger</keyword>
<evidence type="ECO:0000313" key="8">
    <source>
        <dbReference type="Proteomes" id="UP000326924"/>
    </source>
</evidence>
<protein>
    <recommendedName>
        <fullName evidence="6">PHD-type domain-containing protein</fullName>
    </recommendedName>
</protein>
<feature type="compositionally biased region" description="Basic and acidic residues" evidence="5">
    <location>
        <begin position="97"/>
        <end position="110"/>
    </location>
</feature>
<dbReference type="InterPro" id="IPR011011">
    <property type="entry name" value="Znf_FYVE_PHD"/>
</dbReference>
<feature type="compositionally biased region" description="Pro residues" evidence="5">
    <location>
        <begin position="865"/>
        <end position="877"/>
    </location>
</feature>
<dbReference type="InterPro" id="IPR013083">
    <property type="entry name" value="Znf_RING/FYVE/PHD"/>
</dbReference>
<feature type="compositionally biased region" description="Basic and acidic residues" evidence="5">
    <location>
        <begin position="624"/>
        <end position="633"/>
    </location>
</feature>
<accession>A0A5J5F6M6</accession>
<dbReference type="OrthoDB" id="5392262at2759"/>
<keyword evidence="3" id="KW-0862">Zinc</keyword>
<evidence type="ECO:0000256" key="4">
    <source>
        <dbReference type="PROSITE-ProRule" id="PRU00146"/>
    </source>
</evidence>
<feature type="compositionally biased region" description="Low complexity" evidence="5">
    <location>
        <begin position="685"/>
        <end position="695"/>
    </location>
</feature>
<feature type="region of interest" description="Disordered" evidence="5">
    <location>
        <begin position="812"/>
        <end position="885"/>
    </location>
</feature>
<feature type="region of interest" description="Disordered" evidence="5">
    <location>
        <begin position="430"/>
        <end position="478"/>
    </location>
</feature>
<dbReference type="InterPro" id="IPR001965">
    <property type="entry name" value="Znf_PHD"/>
</dbReference>
<feature type="region of interest" description="Disordered" evidence="5">
    <location>
        <begin position="61"/>
        <end position="118"/>
    </location>
</feature>
<dbReference type="SUPFAM" id="SSF57903">
    <property type="entry name" value="FYVE/PHD zinc finger"/>
    <property type="match status" value="1"/>
</dbReference>
<feature type="region of interest" description="Disordered" evidence="5">
    <location>
        <begin position="619"/>
        <end position="760"/>
    </location>
</feature>
<keyword evidence="1" id="KW-0479">Metal-binding</keyword>
<dbReference type="Pfam" id="PF00628">
    <property type="entry name" value="PHD"/>
    <property type="match status" value="1"/>
</dbReference>
<feature type="compositionally biased region" description="Low complexity" evidence="5">
    <location>
        <begin position="311"/>
        <end position="320"/>
    </location>
</feature>
<name>A0A5J5F6M6_9PEZI</name>
<dbReference type="Gene3D" id="3.30.40.10">
    <property type="entry name" value="Zinc/RING finger domain, C3HC4 (zinc finger)"/>
    <property type="match status" value="1"/>
</dbReference>
<dbReference type="PROSITE" id="PS50016">
    <property type="entry name" value="ZF_PHD_2"/>
    <property type="match status" value="1"/>
</dbReference>
<feature type="compositionally biased region" description="Low complexity" evidence="5">
    <location>
        <begin position="329"/>
        <end position="340"/>
    </location>
</feature>
<dbReference type="GO" id="GO:0008270">
    <property type="term" value="F:zinc ion binding"/>
    <property type="evidence" value="ECO:0007669"/>
    <property type="project" value="UniProtKB-KW"/>
</dbReference>
<evidence type="ECO:0000259" key="6">
    <source>
        <dbReference type="PROSITE" id="PS50016"/>
    </source>
</evidence>
<feature type="region of interest" description="Disordered" evidence="5">
    <location>
        <begin position="22"/>
        <end position="49"/>
    </location>
</feature>